<keyword evidence="1" id="KW-0677">Repeat</keyword>
<evidence type="ECO:0000259" key="2">
    <source>
        <dbReference type="Pfam" id="PF23598"/>
    </source>
</evidence>
<dbReference type="InterPro" id="IPR044974">
    <property type="entry name" value="Disease_R_plants"/>
</dbReference>
<dbReference type="PANTHER" id="PTHR23155:SF957">
    <property type="entry name" value="OS11G0606800 PROTEIN"/>
    <property type="match status" value="1"/>
</dbReference>
<dbReference type="Pfam" id="PF23598">
    <property type="entry name" value="LRR_14"/>
    <property type="match status" value="1"/>
</dbReference>
<accession>A0A368S954</accession>
<dbReference type="InterPro" id="IPR032675">
    <property type="entry name" value="LRR_dom_sf"/>
</dbReference>
<name>A0A368S954_SETIT</name>
<dbReference type="Gene3D" id="3.80.10.10">
    <property type="entry name" value="Ribonuclease Inhibitor"/>
    <property type="match status" value="1"/>
</dbReference>
<gene>
    <name evidence="3" type="ORF">SETIT_8G185500v2</name>
</gene>
<reference evidence="3" key="1">
    <citation type="journal article" date="2012" name="Nat. Biotechnol.">
        <title>Reference genome sequence of the model plant Setaria.</title>
        <authorList>
            <person name="Bennetzen J.L."/>
            <person name="Schmutz J."/>
            <person name="Wang H."/>
            <person name="Percifield R."/>
            <person name="Hawkins J."/>
            <person name="Pontaroli A.C."/>
            <person name="Estep M."/>
            <person name="Feng L."/>
            <person name="Vaughn J.N."/>
            <person name="Grimwood J."/>
            <person name="Jenkins J."/>
            <person name="Barry K."/>
            <person name="Lindquist E."/>
            <person name="Hellsten U."/>
            <person name="Deshpande S."/>
            <person name="Wang X."/>
            <person name="Wu X."/>
            <person name="Mitros T."/>
            <person name="Triplett J."/>
            <person name="Yang X."/>
            <person name="Ye C.Y."/>
            <person name="Mauro-Herrera M."/>
            <person name="Wang L."/>
            <person name="Li P."/>
            <person name="Sharma M."/>
            <person name="Sharma R."/>
            <person name="Ronald P.C."/>
            <person name="Panaud O."/>
            <person name="Kellogg E.A."/>
            <person name="Brutnell T.P."/>
            <person name="Doust A.N."/>
            <person name="Tuskan G.A."/>
            <person name="Rokhsar D."/>
            <person name="Devos K.M."/>
        </authorList>
    </citation>
    <scope>NUCLEOTIDE SEQUENCE [LARGE SCALE GENOMIC DNA]</scope>
    <source>
        <strain evidence="3">Yugu1</strain>
    </source>
</reference>
<organism evidence="3">
    <name type="scientific">Setaria italica</name>
    <name type="common">Foxtail millet</name>
    <name type="synonym">Panicum italicum</name>
    <dbReference type="NCBI Taxonomy" id="4555"/>
    <lineage>
        <taxon>Eukaryota</taxon>
        <taxon>Viridiplantae</taxon>
        <taxon>Streptophyta</taxon>
        <taxon>Embryophyta</taxon>
        <taxon>Tracheophyta</taxon>
        <taxon>Spermatophyta</taxon>
        <taxon>Magnoliopsida</taxon>
        <taxon>Liliopsida</taxon>
        <taxon>Poales</taxon>
        <taxon>Poaceae</taxon>
        <taxon>PACMAD clade</taxon>
        <taxon>Panicoideae</taxon>
        <taxon>Panicodae</taxon>
        <taxon>Paniceae</taxon>
        <taxon>Cenchrinae</taxon>
        <taxon>Setaria</taxon>
    </lineage>
</organism>
<sequence length="643" mass="73652">MDLPAELKLLLQYMVMLPRGHMFEKDWLVMKWMNEGLTHTPYPGDIIRGEFMMLQMWFRRKREAEVYFSELVDRNIITRAAPNWQHNLDEAEPCQWKVNHCMLQFLASISSRTHFVVTGAVLGGSLWGAEEDAPLLDFDIARRDYSTNAERGIEFIMPDVRCIGLSFENELIRSRGDEVETEEMAKKKQEEIAQKKRGTKDMVITRPPLIAYPAPENWIPRRLALHGRVTTDALRRYDWSTIRSLAVSGEQQINLLDCFTYLVVLDLEQWDDLKDEDILQICNSKMYALRHLSIRNTQVSKLPPQIKELYSLMTLDVSHIHINELPSEVFQLQFLIKLDLTSTKIGKVPKLIAGLQNLQYLLIGGDGIAAMLTAGIRLPDKIVKLATVNLSDCSMGFVKALWTMRFLSVLAITCSSYQCTDKVYQEALLSLIETLWLLKSLTIHCQLGCSMEFLDLITDPPKKLEKLKVETGRFVSVPQWIDGLQQLAFLQITVCKLEPGNLEILWCLPKLKSLVLGLEFIPREQIAFECEGFHELMEFSVDCPVPWLTFRHGAMPKLTYLQLKFCSGPGRGYNVPSGICNLRMITEVVLCYNEKWCANSSSVKRTVEAVKKEVAKHHNPINLVINGTRHDVPEFNELEMPSD</sequence>
<protein>
    <recommendedName>
        <fullName evidence="2">Disease resistance R13L4/SHOC-2-like LRR domain-containing protein</fullName>
    </recommendedName>
</protein>
<dbReference type="AlphaFoldDB" id="A0A368S954"/>
<dbReference type="OrthoDB" id="689447at2759"/>
<dbReference type="SUPFAM" id="SSF52058">
    <property type="entry name" value="L domain-like"/>
    <property type="match status" value="1"/>
</dbReference>
<feature type="domain" description="Disease resistance R13L4/SHOC-2-like LRR" evidence="2">
    <location>
        <begin position="319"/>
        <end position="619"/>
    </location>
</feature>
<reference evidence="3" key="2">
    <citation type="submission" date="2015-07" db="EMBL/GenBank/DDBJ databases">
        <authorList>
            <person name="Noorani M."/>
        </authorList>
    </citation>
    <scope>NUCLEOTIDE SEQUENCE</scope>
    <source>
        <strain evidence="3">Yugu1</strain>
    </source>
</reference>
<dbReference type="InterPro" id="IPR055414">
    <property type="entry name" value="LRR_R13L4/SHOC2-like"/>
</dbReference>
<evidence type="ECO:0000313" key="3">
    <source>
        <dbReference type="EMBL" id="RCV38972.1"/>
    </source>
</evidence>
<proteinExistence type="predicted"/>
<dbReference type="GO" id="GO:0006952">
    <property type="term" value="P:defense response"/>
    <property type="evidence" value="ECO:0007669"/>
    <property type="project" value="InterPro"/>
</dbReference>
<dbReference type="PANTHER" id="PTHR23155">
    <property type="entry name" value="DISEASE RESISTANCE PROTEIN RP"/>
    <property type="match status" value="1"/>
</dbReference>
<dbReference type="EMBL" id="CM003535">
    <property type="protein sequence ID" value="RCV38972.1"/>
    <property type="molecule type" value="Genomic_DNA"/>
</dbReference>
<evidence type="ECO:0000256" key="1">
    <source>
        <dbReference type="ARBA" id="ARBA00022737"/>
    </source>
</evidence>